<dbReference type="AlphaFoldDB" id="A0AAD4H3R0"/>
<dbReference type="EMBL" id="JAAAIL010001267">
    <property type="protein sequence ID" value="KAG0270954.1"/>
    <property type="molecule type" value="Genomic_DNA"/>
</dbReference>
<evidence type="ECO:0000313" key="2">
    <source>
        <dbReference type="Proteomes" id="UP001194580"/>
    </source>
</evidence>
<protein>
    <submittedName>
        <fullName evidence="1">Uncharacterized protein</fullName>
    </submittedName>
</protein>
<organism evidence="1 2">
    <name type="scientific">Linnemannia exigua</name>
    <dbReference type="NCBI Taxonomy" id="604196"/>
    <lineage>
        <taxon>Eukaryota</taxon>
        <taxon>Fungi</taxon>
        <taxon>Fungi incertae sedis</taxon>
        <taxon>Mucoromycota</taxon>
        <taxon>Mortierellomycotina</taxon>
        <taxon>Mortierellomycetes</taxon>
        <taxon>Mortierellales</taxon>
        <taxon>Mortierellaceae</taxon>
        <taxon>Linnemannia</taxon>
    </lineage>
</organism>
<dbReference type="Proteomes" id="UP001194580">
    <property type="component" value="Unassembled WGS sequence"/>
</dbReference>
<proteinExistence type="predicted"/>
<keyword evidence="2" id="KW-1185">Reference proteome</keyword>
<sequence length="57" mass="6003">CADVTIEGSADGSLPETTIQLYNFGKHPKKSFPGDHLAIGHGPLPKEAKVASSRKSL</sequence>
<name>A0AAD4H3R0_9FUNG</name>
<feature type="non-terminal residue" evidence="1">
    <location>
        <position position="1"/>
    </location>
</feature>
<gene>
    <name evidence="1" type="ORF">BGZ95_001312</name>
</gene>
<comment type="caution">
    <text evidence="1">The sequence shown here is derived from an EMBL/GenBank/DDBJ whole genome shotgun (WGS) entry which is preliminary data.</text>
</comment>
<accession>A0AAD4H3R0</accession>
<evidence type="ECO:0000313" key="1">
    <source>
        <dbReference type="EMBL" id="KAG0270954.1"/>
    </source>
</evidence>
<reference evidence="1" key="1">
    <citation type="journal article" date="2020" name="Fungal Divers.">
        <title>Resolving the Mortierellaceae phylogeny through synthesis of multi-gene phylogenetics and phylogenomics.</title>
        <authorList>
            <person name="Vandepol N."/>
            <person name="Liber J."/>
            <person name="Desiro A."/>
            <person name="Na H."/>
            <person name="Kennedy M."/>
            <person name="Barry K."/>
            <person name="Grigoriev I.V."/>
            <person name="Miller A.N."/>
            <person name="O'Donnell K."/>
            <person name="Stajich J.E."/>
            <person name="Bonito G."/>
        </authorList>
    </citation>
    <scope>NUCLEOTIDE SEQUENCE</scope>
    <source>
        <strain evidence="1">NRRL 28262</strain>
    </source>
</reference>